<dbReference type="Proteomes" id="UP000054843">
    <property type="component" value="Unassembled WGS sequence"/>
</dbReference>
<name>A0A0V1MEU8_9BILA</name>
<dbReference type="AlphaFoldDB" id="A0A0V1MEU8"/>
<reference evidence="1 2" key="1">
    <citation type="submission" date="2015-01" db="EMBL/GenBank/DDBJ databases">
        <title>Evolution of Trichinella species and genotypes.</title>
        <authorList>
            <person name="Korhonen P.K."/>
            <person name="Edoardo P."/>
            <person name="Giuseppe L.R."/>
            <person name="Gasser R.B."/>
        </authorList>
    </citation>
    <scope>NUCLEOTIDE SEQUENCE [LARGE SCALE GENOMIC DNA]</scope>
    <source>
        <strain evidence="1">ISS1980</strain>
    </source>
</reference>
<evidence type="ECO:0000313" key="2">
    <source>
        <dbReference type="Proteomes" id="UP000054843"/>
    </source>
</evidence>
<organism evidence="1 2">
    <name type="scientific">Trichinella papuae</name>
    <dbReference type="NCBI Taxonomy" id="268474"/>
    <lineage>
        <taxon>Eukaryota</taxon>
        <taxon>Metazoa</taxon>
        <taxon>Ecdysozoa</taxon>
        <taxon>Nematoda</taxon>
        <taxon>Enoplea</taxon>
        <taxon>Dorylaimia</taxon>
        <taxon>Trichinellida</taxon>
        <taxon>Trichinellidae</taxon>
        <taxon>Trichinella</taxon>
    </lineage>
</organism>
<comment type="caution">
    <text evidence="1">The sequence shown here is derived from an EMBL/GenBank/DDBJ whole genome shotgun (WGS) entry which is preliminary data.</text>
</comment>
<keyword evidence="2" id="KW-1185">Reference proteome</keyword>
<sequence length="116" mass="12823">MDKVDLSNNTVTGVPAQRLAVTNVTGTLQTNLDVKLWACGATDNASVYGTEDCRFESCHARETFSIPTQSHFVVLGKFNEDNANPLKRYIIAVNNYKVQSAYQGRTHITRIGMLLS</sequence>
<protein>
    <submittedName>
        <fullName evidence="1">Uncharacterized protein</fullName>
    </submittedName>
</protein>
<dbReference type="AntiFam" id="ANF00013">
    <property type="entry name" value="tRNA translation"/>
</dbReference>
<gene>
    <name evidence="1" type="ORF">T10_2845</name>
</gene>
<accession>A0A0V1MEU8</accession>
<evidence type="ECO:0000313" key="1">
    <source>
        <dbReference type="EMBL" id="KRZ70202.1"/>
    </source>
</evidence>
<proteinExistence type="predicted"/>
<dbReference type="EMBL" id="JYDO01000118">
    <property type="protein sequence ID" value="KRZ70202.1"/>
    <property type="molecule type" value="Genomic_DNA"/>
</dbReference>
<dbReference type="OrthoDB" id="5873995at2759"/>